<dbReference type="Pfam" id="PF00332">
    <property type="entry name" value="Glyco_hydro_17"/>
    <property type="match status" value="1"/>
</dbReference>
<evidence type="ECO:0000256" key="7">
    <source>
        <dbReference type="ARBA" id="ARBA00023136"/>
    </source>
</evidence>
<accession>A0ABD3A1K0</accession>
<keyword evidence="7" id="KW-0472">Membrane</keyword>
<evidence type="ECO:0000256" key="2">
    <source>
        <dbReference type="ARBA" id="ARBA00008773"/>
    </source>
</evidence>
<protein>
    <recommendedName>
        <fullName evidence="14">X8 domain-containing protein</fullName>
    </recommendedName>
</protein>
<proteinExistence type="inferred from homology"/>
<feature type="signal peptide" evidence="13">
    <location>
        <begin position="1"/>
        <end position="21"/>
    </location>
</feature>
<keyword evidence="9" id="KW-0325">Glycoprotein</keyword>
<dbReference type="InterPro" id="IPR044788">
    <property type="entry name" value="X8_dom_prot"/>
</dbReference>
<evidence type="ECO:0000256" key="11">
    <source>
        <dbReference type="ARBA" id="ARBA00023295"/>
    </source>
</evidence>
<keyword evidence="4" id="KW-0336">GPI-anchor</keyword>
<dbReference type="Pfam" id="PF07983">
    <property type="entry name" value="X8"/>
    <property type="match status" value="1"/>
</dbReference>
<keyword evidence="8" id="KW-1015">Disulfide bond</keyword>
<evidence type="ECO:0000256" key="9">
    <source>
        <dbReference type="ARBA" id="ARBA00023180"/>
    </source>
</evidence>
<keyword evidence="6" id="KW-0378">Hydrolase</keyword>
<keyword evidence="3" id="KW-1003">Cell membrane</keyword>
<sequence>MVKMLCLFYFFLISFALHVTGQESVELLTLQDHSNPAAQEALFHTAALVPNEHLKEVSSSILMAESWTRTNVLAHYPGINITTVVVGHTLLCNIGQEENFVLILPSLKNIHYTLTRWGLHKEIKVTASFSSSCINSNSGTFRSDITETHIKPLLSFLQDINSPYLVNPPSNFPALSDKAKILLKSHFEALKNLGFFNLNKFHFMVKEAKEPKPTSRKLSFITKIIEPFPARPTPLAPTNAPTIGSSAPSYAAKSPLPPMINPPYGLHLPPCYPSDHGGAVAAPVASVRRRGLWCVAKPSVPPETLQEALDYACGQGGANCEAIRPSGSCYYPNTVVAHASYAFNSYWQKTKRNGGTCGFGGTAMLIDSDPSYGHCRFSLA</sequence>
<dbReference type="Gene3D" id="3.20.20.80">
    <property type="entry name" value="Glycosidases"/>
    <property type="match status" value="1"/>
</dbReference>
<evidence type="ECO:0000313" key="16">
    <source>
        <dbReference type="Proteomes" id="UP001630127"/>
    </source>
</evidence>
<keyword evidence="5 13" id="KW-0732">Signal</keyword>
<dbReference type="InterPro" id="IPR000490">
    <property type="entry name" value="Glyco_hydro_17"/>
</dbReference>
<evidence type="ECO:0000256" key="3">
    <source>
        <dbReference type="ARBA" id="ARBA00022475"/>
    </source>
</evidence>
<evidence type="ECO:0000256" key="1">
    <source>
        <dbReference type="ARBA" id="ARBA00004609"/>
    </source>
</evidence>
<dbReference type="PANTHER" id="PTHR31044:SF140">
    <property type="entry name" value="EXPRESSED PROTEIN"/>
    <property type="match status" value="1"/>
</dbReference>
<keyword evidence="16" id="KW-1185">Reference proteome</keyword>
<dbReference type="GO" id="GO:0098552">
    <property type="term" value="C:side of membrane"/>
    <property type="evidence" value="ECO:0007669"/>
    <property type="project" value="UniProtKB-KW"/>
</dbReference>
<dbReference type="GO" id="GO:0016798">
    <property type="term" value="F:hydrolase activity, acting on glycosyl bonds"/>
    <property type="evidence" value="ECO:0007669"/>
    <property type="project" value="UniProtKB-KW"/>
</dbReference>
<evidence type="ECO:0000313" key="15">
    <source>
        <dbReference type="EMBL" id="KAL3525606.1"/>
    </source>
</evidence>
<dbReference type="InterPro" id="IPR012946">
    <property type="entry name" value="X8"/>
</dbReference>
<dbReference type="EMBL" id="JBJUIK010000006">
    <property type="protein sequence ID" value="KAL3525606.1"/>
    <property type="molecule type" value="Genomic_DNA"/>
</dbReference>
<evidence type="ECO:0000256" key="6">
    <source>
        <dbReference type="ARBA" id="ARBA00022801"/>
    </source>
</evidence>
<gene>
    <name evidence="15" type="ORF">ACH5RR_013978</name>
</gene>
<name>A0ABD3A1K0_9GENT</name>
<dbReference type="GO" id="GO:0009506">
    <property type="term" value="C:plasmodesma"/>
    <property type="evidence" value="ECO:0007669"/>
    <property type="project" value="UniProtKB-ARBA"/>
</dbReference>
<reference evidence="15 16" key="1">
    <citation type="submission" date="2024-11" db="EMBL/GenBank/DDBJ databases">
        <title>A near-complete genome assembly of Cinchona calisaya.</title>
        <authorList>
            <person name="Lian D.C."/>
            <person name="Zhao X.W."/>
            <person name="Wei L."/>
        </authorList>
    </citation>
    <scope>NUCLEOTIDE SEQUENCE [LARGE SCALE GENOMIC DNA]</scope>
    <source>
        <tissue evidence="15">Nenye</tissue>
    </source>
</reference>
<dbReference type="SUPFAM" id="SSF51445">
    <property type="entry name" value="(Trans)glycosidases"/>
    <property type="match status" value="1"/>
</dbReference>
<dbReference type="Proteomes" id="UP001630127">
    <property type="component" value="Unassembled WGS sequence"/>
</dbReference>
<organism evidence="15 16">
    <name type="scientific">Cinchona calisaya</name>
    <dbReference type="NCBI Taxonomy" id="153742"/>
    <lineage>
        <taxon>Eukaryota</taxon>
        <taxon>Viridiplantae</taxon>
        <taxon>Streptophyta</taxon>
        <taxon>Embryophyta</taxon>
        <taxon>Tracheophyta</taxon>
        <taxon>Spermatophyta</taxon>
        <taxon>Magnoliopsida</taxon>
        <taxon>eudicotyledons</taxon>
        <taxon>Gunneridae</taxon>
        <taxon>Pentapetalae</taxon>
        <taxon>asterids</taxon>
        <taxon>lamiids</taxon>
        <taxon>Gentianales</taxon>
        <taxon>Rubiaceae</taxon>
        <taxon>Cinchonoideae</taxon>
        <taxon>Cinchoneae</taxon>
        <taxon>Cinchona</taxon>
    </lineage>
</organism>
<comment type="similarity">
    <text evidence="2 12">Belongs to the glycosyl hydrolase 17 family.</text>
</comment>
<evidence type="ECO:0000256" key="4">
    <source>
        <dbReference type="ARBA" id="ARBA00022622"/>
    </source>
</evidence>
<feature type="chain" id="PRO_5044742781" description="X8 domain-containing protein" evidence="13">
    <location>
        <begin position="22"/>
        <end position="380"/>
    </location>
</feature>
<evidence type="ECO:0000256" key="8">
    <source>
        <dbReference type="ARBA" id="ARBA00023157"/>
    </source>
</evidence>
<evidence type="ECO:0000259" key="14">
    <source>
        <dbReference type="SMART" id="SM00768"/>
    </source>
</evidence>
<dbReference type="Gene3D" id="1.20.58.1040">
    <property type="match status" value="1"/>
</dbReference>
<keyword evidence="10" id="KW-0449">Lipoprotein</keyword>
<evidence type="ECO:0000256" key="12">
    <source>
        <dbReference type="RuleBase" id="RU004335"/>
    </source>
</evidence>
<keyword evidence="11" id="KW-0326">Glycosidase</keyword>
<evidence type="ECO:0000256" key="13">
    <source>
        <dbReference type="SAM" id="SignalP"/>
    </source>
</evidence>
<dbReference type="GO" id="GO:0005886">
    <property type="term" value="C:plasma membrane"/>
    <property type="evidence" value="ECO:0007669"/>
    <property type="project" value="UniProtKB-SubCell"/>
</dbReference>
<dbReference type="AlphaFoldDB" id="A0ABD3A1K0"/>
<evidence type="ECO:0000256" key="10">
    <source>
        <dbReference type="ARBA" id="ARBA00023288"/>
    </source>
</evidence>
<dbReference type="InterPro" id="IPR017853">
    <property type="entry name" value="GH"/>
</dbReference>
<comment type="subcellular location">
    <subcellularLocation>
        <location evidence="1">Cell membrane</location>
        <topology evidence="1">Lipid-anchor</topology>
        <topology evidence="1">GPI-anchor</topology>
    </subcellularLocation>
</comment>
<dbReference type="SMART" id="SM00768">
    <property type="entry name" value="X8"/>
    <property type="match status" value="1"/>
</dbReference>
<comment type="caution">
    <text evidence="15">The sequence shown here is derived from an EMBL/GenBank/DDBJ whole genome shotgun (WGS) entry which is preliminary data.</text>
</comment>
<evidence type="ECO:0000256" key="5">
    <source>
        <dbReference type="ARBA" id="ARBA00022729"/>
    </source>
</evidence>
<feature type="domain" description="X8" evidence="14">
    <location>
        <begin position="292"/>
        <end position="377"/>
    </location>
</feature>
<dbReference type="PANTHER" id="PTHR31044">
    <property type="entry name" value="BETA-1,3 GLUCANASE"/>
    <property type="match status" value="1"/>
</dbReference>
<dbReference type="FunFam" id="1.20.58.1040:FF:000001">
    <property type="entry name" value="Glucan endo-1,3-beta-glucosidase 4"/>
    <property type="match status" value="1"/>
</dbReference>